<evidence type="ECO:0000313" key="1">
    <source>
        <dbReference type="EMBL" id="MQU29992.1"/>
    </source>
</evidence>
<keyword evidence="2" id="KW-1185">Reference proteome</keyword>
<dbReference type="EMBL" id="WIVX01000002">
    <property type="protein sequence ID" value="MQU29992.1"/>
    <property type="molecule type" value="Genomic_DNA"/>
</dbReference>
<dbReference type="AlphaFoldDB" id="A0A7X1Y3P4"/>
<accession>A0A7X1Y3P4</accession>
<gene>
    <name evidence="1" type="ORF">GHO30_01035</name>
</gene>
<protein>
    <submittedName>
        <fullName evidence="1">Uncharacterized protein</fullName>
    </submittedName>
</protein>
<comment type="caution">
    <text evidence="1">The sequence shown here is derived from an EMBL/GenBank/DDBJ whole genome shotgun (WGS) entry which is preliminary data.</text>
</comment>
<proteinExistence type="predicted"/>
<organism evidence="1 2">
    <name type="scientific">Pseudomonas helleri</name>
    <dbReference type="NCBI Taxonomy" id="1608996"/>
    <lineage>
        <taxon>Bacteria</taxon>
        <taxon>Pseudomonadati</taxon>
        <taxon>Pseudomonadota</taxon>
        <taxon>Gammaproteobacteria</taxon>
        <taxon>Pseudomonadales</taxon>
        <taxon>Pseudomonadaceae</taxon>
        <taxon>Pseudomonas</taxon>
    </lineage>
</organism>
<dbReference type="RefSeq" id="WP_153350667.1">
    <property type="nucleotide sequence ID" value="NZ_JBQDSB010000042.1"/>
</dbReference>
<sequence>MSVGRVLIIPGLKFNNPDAPKLVEVDVIESAGSLLLIDPTHPSGVWPGGIGPSGSTLRNVLWKKAQAVYGAGSEASLVPTLNYAGMSGATGLLERSSKGGLHALVSQAPGLVSANNTPYARINIDLEMRKWLFQHPTNKLYVSVWGQVTRGYKSGPVDENYTRDAASSVSCVSTGSGNQRIALGQRSAVQNELGKFMNDEKIVGPVFMNAASSAWTTNPVSESAIYTDLLGIGNTGVNNTYTNGATTTKTRWPSWVIYRVYVEDLTVSGRTYQQVHDIDYALYKKHVLTEGGRYYGDTYTPPSTLP</sequence>
<name>A0A7X1Y3P4_9PSED</name>
<reference evidence="1 2" key="1">
    <citation type="submission" date="2019-10" db="EMBL/GenBank/DDBJ databases">
        <title>Evaluation of single-gene subtyping targets for Pseudomonas.</title>
        <authorList>
            <person name="Reichler S.J."/>
            <person name="Orsi R.H."/>
            <person name="Wiedmann M."/>
            <person name="Martin N.H."/>
            <person name="Murphy S.I."/>
        </authorList>
    </citation>
    <scope>NUCLEOTIDE SEQUENCE [LARGE SCALE GENOMIC DNA]</scope>
    <source>
        <strain evidence="1 2">FSL R10-2107</strain>
    </source>
</reference>
<dbReference type="Proteomes" id="UP000470186">
    <property type="component" value="Unassembled WGS sequence"/>
</dbReference>
<evidence type="ECO:0000313" key="2">
    <source>
        <dbReference type="Proteomes" id="UP000470186"/>
    </source>
</evidence>